<dbReference type="RefSeq" id="WP_095642743.1">
    <property type="nucleotide sequence ID" value="NZ_LMVP01000002.1"/>
</dbReference>
<evidence type="ECO:0000313" key="3">
    <source>
        <dbReference type="Proteomes" id="UP000218164"/>
    </source>
</evidence>
<dbReference type="AlphaFoldDB" id="A0A2A2HYS5"/>
<feature type="compositionally biased region" description="Basic and acidic residues" evidence="1">
    <location>
        <begin position="12"/>
        <end position="26"/>
    </location>
</feature>
<name>A0A2A2HYS5_9EURY</name>
<protein>
    <submittedName>
        <fullName evidence="2">Uncharacterized protein</fullName>
    </submittedName>
</protein>
<sequence length="61" mass="6977">MKKLSKSTVLKAENKKEKKDMKRESKLRWRTPLQATGYVRATAQNSVKGSNNPKLFGLIRS</sequence>
<evidence type="ECO:0000313" key="2">
    <source>
        <dbReference type="EMBL" id="PAV14508.1"/>
    </source>
</evidence>
<accession>A0A2A2HYS5</accession>
<organism evidence="2 3">
    <name type="scientific">Methanosarcina spelaei</name>
    <dbReference type="NCBI Taxonomy" id="1036679"/>
    <lineage>
        <taxon>Archaea</taxon>
        <taxon>Methanobacteriati</taxon>
        <taxon>Methanobacteriota</taxon>
        <taxon>Stenosarchaea group</taxon>
        <taxon>Methanomicrobia</taxon>
        <taxon>Methanosarcinales</taxon>
        <taxon>Methanosarcinaceae</taxon>
        <taxon>Methanosarcina</taxon>
    </lineage>
</organism>
<dbReference type="Proteomes" id="UP000218164">
    <property type="component" value="Unassembled WGS sequence"/>
</dbReference>
<comment type="caution">
    <text evidence="2">The sequence shown here is derived from an EMBL/GenBank/DDBJ whole genome shotgun (WGS) entry which is preliminary data.</text>
</comment>
<dbReference type="EMBL" id="LMVP01000002">
    <property type="protein sequence ID" value="PAV14508.1"/>
    <property type="molecule type" value="Genomic_DNA"/>
</dbReference>
<reference evidence="2 3" key="1">
    <citation type="journal article" date="2017" name="BMC Genomics">
        <title>Genomic analysis of methanogenic archaea reveals a shift towards energy conservation.</title>
        <authorList>
            <person name="Gilmore S.P."/>
            <person name="Henske J.K."/>
            <person name="Sexton J.A."/>
            <person name="Solomon K.V."/>
            <person name="Seppala S."/>
            <person name="Yoo J.I."/>
            <person name="Huyett L.M."/>
            <person name="Pressman A."/>
            <person name="Cogan J.Z."/>
            <person name="Kivenson V."/>
            <person name="Peng X."/>
            <person name="Tan Y."/>
            <person name="Valentine D.L."/>
            <person name="O'Malley M.A."/>
        </authorList>
    </citation>
    <scope>NUCLEOTIDE SEQUENCE [LARGE SCALE GENOMIC DNA]</scope>
    <source>
        <strain evidence="2 3">MC-15</strain>
    </source>
</reference>
<keyword evidence="3" id="KW-1185">Reference proteome</keyword>
<feature type="region of interest" description="Disordered" evidence="1">
    <location>
        <begin position="1"/>
        <end position="26"/>
    </location>
</feature>
<proteinExistence type="predicted"/>
<gene>
    <name evidence="2" type="ORF">ASJ81_02805</name>
</gene>
<evidence type="ECO:0000256" key="1">
    <source>
        <dbReference type="SAM" id="MobiDB-lite"/>
    </source>
</evidence>